<dbReference type="EMBL" id="MSZX01000007">
    <property type="protein sequence ID" value="OPA76347.1"/>
    <property type="molecule type" value="Genomic_DNA"/>
</dbReference>
<evidence type="ECO:0000313" key="6">
    <source>
        <dbReference type="Proteomes" id="UP000190188"/>
    </source>
</evidence>
<accession>A0A1T2X8Z5</accession>
<evidence type="ECO:0000259" key="3">
    <source>
        <dbReference type="Pfam" id="PF01551"/>
    </source>
</evidence>
<dbReference type="PANTHER" id="PTHR21666">
    <property type="entry name" value="PEPTIDASE-RELATED"/>
    <property type="match status" value="1"/>
</dbReference>
<dbReference type="Gene3D" id="6.10.250.3150">
    <property type="match status" value="1"/>
</dbReference>
<dbReference type="SUPFAM" id="SSF51261">
    <property type="entry name" value="Duplicated hybrid motif"/>
    <property type="match status" value="1"/>
</dbReference>
<name>A0A1T2X8Z5_9BACL</name>
<protein>
    <submittedName>
        <fullName evidence="5">Uncharacterized protein</fullName>
    </submittedName>
</protein>
<dbReference type="InterPro" id="IPR050570">
    <property type="entry name" value="Cell_wall_metabolism_enzyme"/>
</dbReference>
<evidence type="ECO:0000313" key="5">
    <source>
        <dbReference type="EMBL" id="OPA76347.1"/>
    </source>
</evidence>
<gene>
    <name evidence="5" type="ORF">BVG16_17985</name>
</gene>
<comment type="caution">
    <text evidence="5">The sequence shown here is derived from an EMBL/GenBank/DDBJ whole genome shotgun (WGS) entry which is preliminary data.</text>
</comment>
<feature type="coiled-coil region" evidence="2">
    <location>
        <begin position="16"/>
        <end position="110"/>
    </location>
</feature>
<dbReference type="InterPro" id="IPR016047">
    <property type="entry name" value="M23ase_b-sheet_dom"/>
</dbReference>
<reference evidence="5 6" key="1">
    <citation type="submission" date="2017-01" db="EMBL/GenBank/DDBJ databases">
        <title>Genome analysis of Paenibacillus selenitrireducens ES3-24.</title>
        <authorList>
            <person name="Xu D."/>
            <person name="Yao R."/>
            <person name="Zheng S."/>
        </authorList>
    </citation>
    <scope>NUCLEOTIDE SEQUENCE [LARGE SCALE GENOMIC DNA]</scope>
    <source>
        <strain evidence="5 6">ES3-24</strain>
    </source>
</reference>
<dbReference type="Gene3D" id="2.70.70.10">
    <property type="entry name" value="Glucose Permease (Domain IIA)"/>
    <property type="match status" value="1"/>
</dbReference>
<keyword evidence="1" id="KW-0732">Signal</keyword>
<dbReference type="Pfam" id="PF01551">
    <property type="entry name" value="Peptidase_M23"/>
    <property type="match status" value="1"/>
</dbReference>
<feature type="domain" description="M23ase beta-sheet core" evidence="3">
    <location>
        <begin position="283"/>
        <end position="380"/>
    </location>
</feature>
<keyword evidence="2" id="KW-0175">Coiled coil</keyword>
<dbReference type="PANTHER" id="PTHR21666:SF270">
    <property type="entry name" value="MUREIN HYDROLASE ACTIVATOR ENVC"/>
    <property type="match status" value="1"/>
</dbReference>
<dbReference type="InterPro" id="IPR057309">
    <property type="entry name" value="PcsB_CC"/>
</dbReference>
<dbReference type="STRING" id="1324314.BVG16_17985"/>
<dbReference type="GO" id="GO:0004222">
    <property type="term" value="F:metalloendopeptidase activity"/>
    <property type="evidence" value="ECO:0007669"/>
    <property type="project" value="TreeGrafter"/>
</dbReference>
<sequence>MVMVLGLVFTVAQPMQTHAVSELDKVNQELKKLQQAMKSAEKKQRQAQATIKEAKADKERTAAEINDIMAKINNVNKEMMTTSQQIDQTEDKLRDAATQLEEATQRVESRSQLLDARLRLMYTNGFVSYLDVLLDSTSFSDFLDRVDMLKSVVGQDKDILADNKRDKALVIEKKKQVEQDLKEVKFLYVKMDQTKKELDSKEKQKEVMVASLTKQIEESEEISEDQEKQLMAFAKERARLIEKQKSFKSKYKGGKLGMPLKSPFRLSSGFGPRVHPVTGVKGKMHTGLDMAAPKGTPIYAAEAGIVIVAQSVSGYGNCVIINHGNGLWTLYGHIRDGGIKVDKGQEVKKGQKIAEVGSTGQSTGNHLHFEVRVNEVPKNPVGYLNL</sequence>
<dbReference type="InterPro" id="IPR011055">
    <property type="entry name" value="Dup_hybrid_motif"/>
</dbReference>
<proteinExistence type="predicted"/>
<organism evidence="5 6">
    <name type="scientific">Paenibacillus selenitireducens</name>
    <dbReference type="NCBI Taxonomy" id="1324314"/>
    <lineage>
        <taxon>Bacteria</taxon>
        <taxon>Bacillati</taxon>
        <taxon>Bacillota</taxon>
        <taxon>Bacilli</taxon>
        <taxon>Bacillales</taxon>
        <taxon>Paenibacillaceae</taxon>
        <taxon>Paenibacillus</taxon>
    </lineage>
</organism>
<dbReference type="AlphaFoldDB" id="A0A1T2X8Z5"/>
<feature type="coiled-coil region" evidence="2">
    <location>
        <begin position="184"/>
        <end position="236"/>
    </location>
</feature>
<dbReference type="SUPFAM" id="SSF57997">
    <property type="entry name" value="Tropomyosin"/>
    <property type="match status" value="1"/>
</dbReference>
<evidence type="ECO:0000256" key="2">
    <source>
        <dbReference type="SAM" id="Coils"/>
    </source>
</evidence>
<feature type="domain" description="Peptidoglycan hydrolase PcsB coiled-coil" evidence="4">
    <location>
        <begin position="101"/>
        <end position="173"/>
    </location>
</feature>
<dbReference type="Proteomes" id="UP000190188">
    <property type="component" value="Unassembled WGS sequence"/>
</dbReference>
<evidence type="ECO:0000259" key="4">
    <source>
        <dbReference type="Pfam" id="PF24568"/>
    </source>
</evidence>
<dbReference type="CDD" id="cd12797">
    <property type="entry name" value="M23_peptidase"/>
    <property type="match status" value="1"/>
</dbReference>
<keyword evidence="6" id="KW-1185">Reference proteome</keyword>
<dbReference type="Pfam" id="PF24568">
    <property type="entry name" value="CC_PcsB"/>
    <property type="match status" value="1"/>
</dbReference>
<evidence type="ECO:0000256" key="1">
    <source>
        <dbReference type="ARBA" id="ARBA00022729"/>
    </source>
</evidence>